<dbReference type="EMBL" id="FTOB01000003">
    <property type="protein sequence ID" value="SIS70320.1"/>
    <property type="molecule type" value="Genomic_DNA"/>
</dbReference>
<comment type="caution">
    <text evidence="2">The sequence shown here is derived from an EMBL/GenBank/DDBJ whole genome shotgun (WGS) entry which is preliminary data.</text>
</comment>
<proteinExistence type="predicted"/>
<dbReference type="Proteomes" id="UP000185728">
    <property type="component" value="Unassembled WGS sequence"/>
</dbReference>
<organism evidence="2 3">
    <name type="scientific">Zobellia uliginosa</name>
    <dbReference type="NCBI Taxonomy" id="143224"/>
    <lineage>
        <taxon>Bacteria</taxon>
        <taxon>Pseudomonadati</taxon>
        <taxon>Bacteroidota</taxon>
        <taxon>Flavobacteriia</taxon>
        <taxon>Flavobacteriales</taxon>
        <taxon>Flavobacteriaceae</taxon>
        <taxon>Zobellia</taxon>
    </lineage>
</organism>
<keyword evidence="3" id="KW-1185">Reference proteome</keyword>
<dbReference type="RefSeq" id="WP_076455243.1">
    <property type="nucleotide sequence ID" value="NZ_FTOB01000003.1"/>
</dbReference>
<keyword evidence="1" id="KW-0472">Membrane</keyword>
<protein>
    <submittedName>
        <fullName evidence="2">Uncharacterized protein</fullName>
    </submittedName>
</protein>
<feature type="transmembrane region" description="Helical" evidence="1">
    <location>
        <begin position="12"/>
        <end position="31"/>
    </location>
</feature>
<evidence type="ECO:0000313" key="2">
    <source>
        <dbReference type="EMBL" id="SIS70320.1"/>
    </source>
</evidence>
<sequence>MIGKLLKILGKGLLYLAALLLVGFGVLYMIYDEALPTGITGEKADALAVKMLKAINNDAYTQTQYLEWTFAKGAHRYKWDKANGEVDVAWDDYRVLLHLNSPSKSKVFENETEVLGEDRKKRIDQAIGFFNNDSFWLVAPFKVFDTGTERSLVTLEDGSQALLVTYSSGGSTPGDSYLWHIGPNGLPESFQMWVSIIPIGGLKATWDDWKIMESGAFLPTSHKLGPLTLDMGEVRGYN</sequence>
<reference evidence="2 3" key="1">
    <citation type="submission" date="2017-01" db="EMBL/GenBank/DDBJ databases">
        <authorList>
            <person name="Varghese N."/>
            <person name="Submissions S."/>
        </authorList>
    </citation>
    <scope>NUCLEOTIDE SEQUENCE [LARGE SCALE GENOMIC DNA]</scope>
    <source>
        <strain evidence="2 3">DSM 2061</strain>
    </source>
</reference>
<keyword evidence="1" id="KW-0812">Transmembrane</keyword>
<evidence type="ECO:0000256" key="1">
    <source>
        <dbReference type="SAM" id="Phobius"/>
    </source>
</evidence>
<name>A0ABY1KVJ4_9FLAO</name>
<evidence type="ECO:0000313" key="3">
    <source>
        <dbReference type="Proteomes" id="UP000185728"/>
    </source>
</evidence>
<gene>
    <name evidence="2" type="ORF">SAMN05421766_103487</name>
</gene>
<keyword evidence="1" id="KW-1133">Transmembrane helix</keyword>
<accession>A0ABY1KVJ4</accession>